<accession>A0ACC2PXH6</accession>
<reference evidence="1" key="1">
    <citation type="submission" date="2023-04" db="EMBL/GenBank/DDBJ databases">
        <title>A chromosome-level genome assembly of the parasitoid wasp Eretmocerus hayati.</title>
        <authorList>
            <person name="Zhong Y."/>
            <person name="Liu S."/>
            <person name="Liu Y."/>
        </authorList>
    </citation>
    <scope>NUCLEOTIDE SEQUENCE</scope>
    <source>
        <strain evidence="1">ZJU_SS_LIU_2023</strain>
    </source>
</reference>
<evidence type="ECO:0000313" key="1">
    <source>
        <dbReference type="EMBL" id="KAJ8688097.1"/>
    </source>
</evidence>
<dbReference type="EMBL" id="CM056741">
    <property type="protein sequence ID" value="KAJ8688097.1"/>
    <property type="molecule type" value="Genomic_DNA"/>
</dbReference>
<protein>
    <submittedName>
        <fullName evidence="1">Uncharacterized protein</fullName>
    </submittedName>
</protein>
<proteinExistence type="predicted"/>
<comment type="caution">
    <text evidence="1">The sequence shown here is derived from an EMBL/GenBank/DDBJ whole genome shotgun (WGS) entry which is preliminary data.</text>
</comment>
<gene>
    <name evidence="1" type="ORF">QAD02_023892</name>
</gene>
<evidence type="ECO:0000313" key="2">
    <source>
        <dbReference type="Proteomes" id="UP001239111"/>
    </source>
</evidence>
<dbReference type="Proteomes" id="UP001239111">
    <property type="component" value="Chromosome 1"/>
</dbReference>
<name>A0ACC2PXH6_9HYME</name>
<keyword evidence="2" id="KW-1185">Reference proteome</keyword>
<sequence length="458" mass="51313">MRMSLLLSLVLAAAGALLANAHHAPSDLDNELEEPQQSEDKTTKSERRKQAQPEQNSRKRSDQIEEIQMSPEDKAKAVAGLEASLLSLLGFSRRPRPSKAQLKSVYVPEALKQLQQRQSRVGVADVARRGINAGPANTVRIFVHQESEVDDKFRTANRFRLLFDVSSVPRSERLHAAELSLSRVSLGEGAGKVRLMVHDIVRPGVKGKSTPLLRLIDSKLLDASSNSSVSLDVRPALERWLAKHSDNHGLLVQICSTSKQYMSKKCNSIVRCADPTWLLGKEALIDWIVRNQNGEHVRLRRSLSDDSDSWQRARPTLYTYTDDGRKRMSSASDMVERRARRAAHQRKKGRKDGRENCRRHPLYVDFADVGWNDWIVAPPGYDAFYCHGDCPFPLADHLNSTNHAIVQNLVYSTNPSLVPKACCVPTSLGSISMLYLDETNKVVLKNYQDMTVQGCGCR</sequence>
<organism evidence="1 2">
    <name type="scientific">Eretmocerus hayati</name>
    <dbReference type="NCBI Taxonomy" id="131215"/>
    <lineage>
        <taxon>Eukaryota</taxon>
        <taxon>Metazoa</taxon>
        <taxon>Ecdysozoa</taxon>
        <taxon>Arthropoda</taxon>
        <taxon>Hexapoda</taxon>
        <taxon>Insecta</taxon>
        <taxon>Pterygota</taxon>
        <taxon>Neoptera</taxon>
        <taxon>Endopterygota</taxon>
        <taxon>Hymenoptera</taxon>
        <taxon>Apocrita</taxon>
        <taxon>Proctotrupomorpha</taxon>
        <taxon>Chalcidoidea</taxon>
        <taxon>Aphelinidae</taxon>
        <taxon>Aphelininae</taxon>
        <taxon>Eretmocerus</taxon>
    </lineage>
</organism>